<evidence type="ECO:0000313" key="3">
    <source>
        <dbReference type="Proteomes" id="UP001431429"/>
    </source>
</evidence>
<keyword evidence="1" id="KW-1277">Toxin-antitoxin system</keyword>
<dbReference type="InterPro" id="IPR007712">
    <property type="entry name" value="RelE/ParE_toxin"/>
</dbReference>
<dbReference type="Proteomes" id="UP001431429">
    <property type="component" value="Unassembled WGS sequence"/>
</dbReference>
<dbReference type="Pfam" id="PF05016">
    <property type="entry name" value="ParE_toxin"/>
    <property type="match status" value="1"/>
</dbReference>
<reference evidence="2" key="1">
    <citation type="submission" date="2022-06" db="EMBL/GenBank/DDBJ databases">
        <title>Genome public.</title>
        <authorList>
            <person name="Sun Q."/>
        </authorList>
    </citation>
    <scope>NUCLEOTIDE SEQUENCE</scope>
    <source>
        <strain evidence="2">CWNU-1</strain>
    </source>
</reference>
<evidence type="ECO:0000313" key="2">
    <source>
        <dbReference type="EMBL" id="MCM2387817.1"/>
    </source>
</evidence>
<accession>A0ABT0UGR8</accession>
<dbReference type="RefSeq" id="WP_250918171.1">
    <property type="nucleotide sequence ID" value="NZ_JAMQAW010000006.1"/>
</dbReference>
<dbReference type="InterPro" id="IPR035093">
    <property type="entry name" value="RelE/ParE_toxin_dom_sf"/>
</dbReference>
<gene>
    <name evidence="2" type="ORF">NBG84_05740</name>
</gene>
<organism evidence="2 3">
    <name type="scientific">Streptomyces albipurpureus</name>
    <dbReference type="NCBI Taxonomy" id="2897419"/>
    <lineage>
        <taxon>Bacteria</taxon>
        <taxon>Bacillati</taxon>
        <taxon>Actinomycetota</taxon>
        <taxon>Actinomycetes</taxon>
        <taxon>Kitasatosporales</taxon>
        <taxon>Streptomycetaceae</taxon>
        <taxon>Streptomyces</taxon>
    </lineage>
</organism>
<sequence>MTYHITWESCARSAYQRFLKDDRDGAKALTAAINRLALNPEPAGSRSMGNAGHRRLSVGRYRCQYHVDGATIIITVMTVGRV</sequence>
<comment type="caution">
    <text evidence="2">The sequence shown here is derived from an EMBL/GenBank/DDBJ whole genome shotgun (WGS) entry which is preliminary data.</text>
</comment>
<name>A0ABT0UGR8_9ACTN</name>
<dbReference type="EMBL" id="JAMQAW010000006">
    <property type="protein sequence ID" value="MCM2387817.1"/>
    <property type="molecule type" value="Genomic_DNA"/>
</dbReference>
<proteinExistence type="predicted"/>
<protein>
    <submittedName>
        <fullName evidence="2">Type II toxin-antitoxin system RelE/ParE family toxin</fullName>
    </submittedName>
</protein>
<keyword evidence="3" id="KW-1185">Reference proteome</keyword>
<dbReference type="SUPFAM" id="SSF143011">
    <property type="entry name" value="RelE-like"/>
    <property type="match status" value="1"/>
</dbReference>
<dbReference type="Gene3D" id="3.30.2310.20">
    <property type="entry name" value="RelE-like"/>
    <property type="match status" value="1"/>
</dbReference>
<evidence type="ECO:0000256" key="1">
    <source>
        <dbReference type="ARBA" id="ARBA00022649"/>
    </source>
</evidence>